<protein>
    <submittedName>
        <fullName evidence="2">Hydrolase</fullName>
    </submittedName>
</protein>
<keyword evidence="2" id="KW-0378">Hydrolase</keyword>
<dbReference type="Proteomes" id="UP000427906">
    <property type="component" value="Chromosome"/>
</dbReference>
<gene>
    <name evidence="2" type="ORF">DSCA_05950</name>
</gene>
<dbReference type="AlphaFoldDB" id="A0A5K7YDZ6"/>
<organism evidence="2 3">
    <name type="scientific">Desulfosarcina alkanivorans</name>
    <dbReference type="NCBI Taxonomy" id="571177"/>
    <lineage>
        <taxon>Bacteria</taxon>
        <taxon>Pseudomonadati</taxon>
        <taxon>Thermodesulfobacteriota</taxon>
        <taxon>Desulfobacteria</taxon>
        <taxon>Desulfobacterales</taxon>
        <taxon>Desulfosarcinaceae</taxon>
        <taxon>Desulfosarcina</taxon>
    </lineage>
</organism>
<dbReference type="GO" id="GO:0016787">
    <property type="term" value="F:hydrolase activity"/>
    <property type="evidence" value="ECO:0007669"/>
    <property type="project" value="UniProtKB-KW"/>
</dbReference>
<name>A0A5K7YDZ6_9BACT</name>
<dbReference type="InterPro" id="IPR036866">
    <property type="entry name" value="RibonucZ/Hydroxyglut_hydro"/>
</dbReference>
<reference evidence="2 3" key="1">
    <citation type="submission" date="2019-11" db="EMBL/GenBank/DDBJ databases">
        <title>Comparative genomics of hydrocarbon-degrading Desulfosarcina strains.</title>
        <authorList>
            <person name="Watanabe M."/>
            <person name="Kojima H."/>
            <person name="Fukui M."/>
        </authorList>
    </citation>
    <scope>NUCLEOTIDE SEQUENCE [LARGE SCALE GENOMIC DNA]</scope>
    <source>
        <strain evidence="2 3">PL12</strain>
    </source>
</reference>
<dbReference type="PANTHER" id="PTHR15032">
    <property type="entry name" value="N-ACYL-PHOSPHATIDYLETHANOLAMINE-HYDROLYZING PHOSPHOLIPASE D"/>
    <property type="match status" value="1"/>
</dbReference>
<evidence type="ECO:0000313" key="2">
    <source>
        <dbReference type="EMBL" id="BBO66665.1"/>
    </source>
</evidence>
<dbReference type="GO" id="GO:0005737">
    <property type="term" value="C:cytoplasm"/>
    <property type="evidence" value="ECO:0007669"/>
    <property type="project" value="TreeGrafter"/>
</dbReference>
<dbReference type="KEGG" id="dalk:DSCA_05950"/>
<proteinExistence type="predicted"/>
<accession>A0A5K7YDZ6</accession>
<dbReference type="EMBL" id="AP021874">
    <property type="protein sequence ID" value="BBO66665.1"/>
    <property type="molecule type" value="Genomic_DNA"/>
</dbReference>
<feature type="domain" description="Metallo-beta-lactamase" evidence="1">
    <location>
        <begin position="61"/>
        <end position="256"/>
    </location>
</feature>
<sequence length="319" mass="35954">MSASDFVSGAWDYFSNANAGTPGFQLPSQPVDLSHFARPGSGHLNVTWLGHSSLMVNIDGYRVLTDPVFEKRVSVIGPSRFNGAVPLDIHRVSTVDAVIISHDHYDHLNKYSVQQLTGRTNRFIVPLRVGARLVKWGVPEEKIVELDWWKTYSIDEALTITATPAQHFSGRGLTDRNRTLWVSWVVRTPYHNLFYSGDSGYFDGFKQIGRKYAPFDMTFIECGAYNRSWSQVHMFPEQTVLAHLDLGGSILHPIHWGTFNLALHPWYEPMERVTAAADAMNVSIATPVVGETTIYNSAIPAARWWRQAMAAQMDWISEN</sequence>
<keyword evidence="3" id="KW-1185">Reference proteome</keyword>
<dbReference type="Pfam" id="PF12706">
    <property type="entry name" value="Lactamase_B_2"/>
    <property type="match status" value="1"/>
</dbReference>
<dbReference type="PANTHER" id="PTHR15032:SF4">
    <property type="entry name" value="N-ACYL-PHOSPHATIDYLETHANOLAMINE-HYDROLYZING PHOSPHOLIPASE D"/>
    <property type="match status" value="1"/>
</dbReference>
<dbReference type="InterPro" id="IPR001279">
    <property type="entry name" value="Metallo-B-lactamas"/>
</dbReference>
<dbReference type="Gene3D" id="3.60.15.10">
    <property type="entry name" value="Ribonuclease Z/Hydroxyacylglutathione hydrolase-like"/>
    <property type="match status" value="1"/>
</dbReference>
<dbReference type="RefSeq" id="WP_167527571.1">
    <property type="nucleotide sequence ID" value="NZ_AP021874.1"/>
</dbReference>
<evidence type="ECO:0000259" key="1">
    <source>
        <dbReference type="Pfam" id="PF12706"/>
    </source>
</evidence>
<evidence type="ECO:0000313" key="3">
    <source>
        <dbReference type="Proteomes" id="UP000427906"/>
    </source>
</evidence>
<dbReference type="SUPFAM" id="SSF56281">
    <property type="entry name" value="Metallo-hydrolase/oxidoreductase"/>
    <property type="match status" value="1"/>
</dbReference>